<dbReference type="InterPro" id="IPR046960">
    <property type="entry name" value="PPR_At4g14850-like_plant"/>
</dbReference>
<feature type="repeat" description="PPR" evidence="2">
    <location>
        <begin position="222"/>
        <end position="256"/>
    </location>
</feature>
<dbReference type="FunFam" id="1.25.40.10:FF:000348">
    <property type="entry name" value="Pentatricopeptide repeat-containing protein chloroplastic"/>
    <property type="match status" value="1"/>
</dbReference>
<protein>
    <recommendedName>
        <fullName evidence="5">Pentatricopeptide repeat-containing protein</fullName>
    </recommendedName>
</protein>
<dbReference type="Proteomes" id="UP000639772">
    <property type="component" value="Chromosome 12"/>
</dbReference>
<evidence type="ECO:0000256" key="2">
    <source>
        <dbReference type="PROSITE-ProRule" id="PRU00708"/>
    </source>
</evidence>
<dbReference type="InterPro" id="IPR046848">
    <property type="entry name" value="E_motif"/>
</dbReference>
<dbReference type="Gene3D" id="1.25.40.10">
    <property type="entry name" value="Tetratricopeptide repeat domain"/>
    <property type="match status" value="4"/>
</dbReference>
<name>A0A835UHD8_VANPL</name>
<gene>
    <name evidence="3" type="ORF">HPP92_022604</name>
</gene>
<dbReference type="PANTHER" id="PTHR47926">
    <property type="entry name" value="PENTATRICOPEPTIDE REPEAT-CONTAINING PROTEIN"/>
    <property type="match status" value="1"/>
</dbReference>
<dbReference type="InterPro" id="IPR011990">
    <property type="entry name" value="TPR-like_helical_dom_sf"/>
</dbReference>
<evidence type="ECO:0000313" key="4">
    <source>
        <dbReference type="Proteomes" id="UP000639772"/>
    </source>
</evidence>
<dbReference type="FunFam" id="1.25.40.10:FF:000090">
    <property type="entry name" value="Pentatricopeptide repeat-containing protein, chloroplastic"/>
    <property type="match status" value="1"/>
</dbReference>
<dbReference type="GO" id="GO:0009451">
    <property type="term" value="P:RNA modification"/>
    <property type="evidence" value="ECO:0007669"/>
    <property type="project" value="InterPro"/>
</dbReference>
<feature type="repeat" description="PPR" evidence="2">
    <location>
        <begin position="420"/>
        <end position="454"/>
    </location>
</feature>
<dbReference type="Pfam" id="PF20431">
    <property type="entry name" value="E_motif"/>
    <property type="match status" value="1"/>
</dbReference>
<sequence>METIRQLHARLIRSGAHRHPSNITKVLTSYAFSLPHRQHALLVFGQIENPNTFICNSMLRAFAASDMPADAIIFYGRTKAQGLKQDHMTFPFVLKACSSIPAIREGQWIHAHALKLGCVSDLFISNTLIHLYSSCKDLESAWQVFDEMMVRDLVSWNSIICGFRKDHRFREVLDIFEAMCAEQVKADEVTMVNVISSCTHLGEWEMVETIIKYVEENCVEIDLYLGNTLIGYYGRRGFVGSAQKVFDEMKDKNIMTMNAMIAAFAKVGNLVAAKIMFDRIPRKDLVSWSSMITGYSQANHFSEALALFRQMQKDEVKADEIVMVSLLSACTHLASIDIGKSIHGYIRKNGIEMDVFLGNSLIDMYSKCGCINEAYAVFGQMVEKDAMTWNSIILGLATNGYADAALQLFSDMSRGEQRPDDTTYLGVLIACVHSGLVDEGLGYFDSMRIHGVEPQMKHYGCVVDLLGRAGELGKAFELIEKMPMKPDSVVWRALLGACKVHGNVNLAEYANKMLSGLDPCNAGNYVLLSNAYATAGRWNDAMMMRDMMVMVDLQKNPGCSLIETSRSRCSNSGAS</sequence>
<dbReference type="PROSITE" id="PS51375">
    <property type="entry name" value="PPR"/>
    <property type="match status" value="6"/>
</dbReference>
<proteinExistence type="predicted"/>
<dbReference type="PANTHER" id="PTHR47926:SF440">
    <property type="entry name" value="REPEAT-CONTAINING PROTEIN, PUTATIVE-RELATED"/>
    <property type="match status" value="1"/>
</dbReference>
<dbReference type="AlphaFoldDB" id="A0A835UHD8"/>
<reference evidence="3 4" key="1">
    <citation type="journal article" date="2020" name="Nat. Food">
        <title>A phased Vanilla planifolia genome enables genetic improvement of flavour and production.</title>
        <authorList>
            <person name="Hasing T."/>
            <person name="Tang H."/>
            <person name="Brym M."/>
            <person name="Khazi F."/>
            <person name="Huang T."/>
            <person name="Chambers A.H."/>
        </authorList>
    </citation>
    <scope>NUCLEOTIDE SEQUENCE [LARGE SCALE GENOMIC DNA]</scope>
    <source>
        <tissue evidence="3">Leaf</tissue>
    </source>
</reference>
<dbReference type="OrthoDB" id="185373at2759"/>
<feature type="repeat" description="PPR" evidence="2">
    <location>
        <begin position="385"/>
        <end position="419"/>
    </location>
</feature>
<evidence type="ECO:0008006" key="5">
    <source>
        <dbReference type="Google" id="ProtNLM"/>
    </source>
</evidence>
<feature type="repeat" description="PPR" evidence="2">
    <location>
        <begin position="284"/>
        <end position="318"/>
    </location>
</feature>
<keyword evidence="1" id="KW-0677">Repeat</keyword>
<organism evidence="3 4">
    <name type="scientific">Vanilla planifolia</name>
    <name type="common">Vanilla</name>
    <dbReference type="NCBI Taxonomy" id="51239"/>
    <lineage>
        <taxon>Eukaryota</taxon>
        <taxon>Viridiplantae</taxon>
        <taxon>Streptophyta</taxon>
        <taxon>Embryophyta</taxon>
        <taxon>Tracheophyta</taxon>
        <taxon>Spermatophyta</taxon>
        <taxon>Magnoliopsida</taxon>
        <taxon>Liliopsida</taxon>
        <taxon>Asparagales</taxon>
        <taxon>Orchidaceae</taxon>
        <taxon>Vanilloideae</taxon>
        <taxon>Vanilleae</taxon>
        <taxon>Vanilla</taxon>
    </lineage>
</organism>
<dbReference type="NCBIfam" id="TIGR00756">
    <property type="entry name" value="PPR"/>
    <property type="match status" value="6"/>
</dbReference>
<dbReference type="FunFam" id="1.25.40.10:FF:000427">
    <property type="entry name" value="Pentatricopeptide repeat-containing protein chloroplastic"/>
    <property type="match status" value="1"/>
</dbReference>
<accession>A0A835UHD8</accession>
<dbReference type="Pfam" id="PF01535">
    <property type="entry name" value="PPR"/>
    <property type="match status" value="5"/>
</dbReference>
<feature type="repeat" description="PPR" evidence="2">
    <location>
        <begin position="354"/>
        <end position="384"/>
    </location>
</feature>
<dbReference type="Pfam" id="PF13041">
    <property type="entry name" value="PPR_2"/>
    <property type="match status" value="2"/>
</dbReference>
<evidence type="ECO:0000313" key="3">
    <source>
        <dbReference type="EMBL" id="KAG0459476.1"/>
    </source>
</evidence>
<comment type="caution">
    <text evidence="3">The sequence shown here is derived from an EMBL/GenBank/DDBJ whole genome shotgun (WGS) entry which is preliminary data.</text>
</comment>
<dbReference type="GO" id="GO:0003723">
    <property type="term" value="F:RNA binding"/>
    <property type="evidence" value="ECO:0007669"/>
    <property type="project" value="InterPro"/>
</dbReference>
<dbReference type="InterPro" id="IPR002885">
    <property type="entry name" value="PPR_rpt"/>
</dbReference>
<feature type="repeat" description="PPR" evidence="2">
    <location>
        <begin position="121"/>
        <end position="155"/>
    </location>
</feature>
<evidence type="ECO:0000256" key="1">
    <source>
        <dbReference type="ARBA" id="ARBA00022737"/>
    </source>
</evidence>
<dbReference type="EMBL" id="JADCNM010000012">
    <property type="protein sequence ID" value="KAG0459476.1"/>
    <property type="molecule type" value="Genomic_DNA"/>
</dbReference>